<feature type="domain" description="Clp ATPase C-terminal" evidence="4">
    <location>
        <begin position="23"/>
        <end position="93"/>
    </location>
</feature>
<keyword evidence="1" id="KW-0677">Repeat</keyword>
<dbReference type="InterPro" id="IPR019489">
    <property type="entry name" value="Clp_ATPase_C"/>
</dbReference>
<dbReference type="PANTHER" id="PTHR11638:SF155">
    <property type="entry name" value="CHAPERONE PROTEIN CLPC1, CHLOROPLASTIC-LIKE"/>
    <property type="match status" value="1"/>
</dbReference>
<comment type="caution">
    <text evidence="5">The sequence shown here is derived from an EMBL/GenBank/DDBJ whole genome shotgun (WGS) entry which is preliminary data.</text>
</comment>
<keyword evidence="3" id="KW-0067">ATP-binding</keyword>
<evidence type="ECO:0000256" key="2">
    <source>
        <dbReference type="ARBA" id="ARBA00022741"/>
    </source>
</evidence>
<gene>
    <name evidence="5" type="ORF">CCMP2556_LOCUS4288</name>
</gene>
<keyword evidence="6" id="KW-1185">Reference proteome</keyword>
<reference evidence="5 6" key="1">
    <citation type="submission" date="2024-02" db="EMBL/GenBank/DDBJ databases">
        <authorList>
            <person name="Chen Y."/>
            <person name="Shah S."/>
            <person name="Dougan E. K."/>
            <person name="Thang M."/>
            <person name="Chan C."/>
        </authorList>
    </citation>
    <scope>NUCLEOTIDE SEQUENCE [LARGE SCALE GENOMIC DNA]</scope>
</reference>
<organism evidence="5 6">
    <name type="scientific">Durusdinium trenchii</name>
    <dbReference type="NCBI Taxonomy" id="1381693"/>
    <lineage>
        <taxon>Eukaryota</taxon>
        <taxon>Sar</taxon>
        <taxon>Alveolata</taxon>
        <taxon>Dinophyceae</taxon>
        <taxon>Suessiales</taxon>
        <taxon>Symbiodiniaceae</taxon>
        <taxon>Durusdinium</taxon>
    </lineage>
</organism>
<protein>
    <recommendedName>
        <fullName evidence="4">Clp ATPase C-terminal domain-containing protein</fullName>
    </recommendedName>
</protein>
<name>A0ABP0I409_9DINO</name>
<accession>A0ABP0I409</accession>
<evidence type="ECO:0000256" key="3">
    <source>
        <dbReference type="ARBA" id="ARBA00022840"/>
    </source>
</evidence>
<sequence>EMKSFFRPEFLNRLDEICVFRPLTKDLFSFFSLVEFNKVAERLLQAGMHVSLTARFKERVVQEGFDPAYGARPLRRAITRWLEDGLSIDMITFVCMQIIG</sequence>
<proteinExistence type="predicted"/>
<dbReference type="SMART" id="SM01086">
    <property type="entry name" value="ClpB_D2-small"/>
    <property type="match status" value="1"/>
</dbReference>
<evidence type="ECO:0000256" key="1">
    <source>
        <dbReference type="ARBA" id="ARBA00022737"/>
    </source>
</evidence>
<keyword evidence="2" id="KW-0547">Nucleotide-binding</keyword>
<dbReference type="PANTHER" id="PTHR11638">
    <property type="entry name" value="ATP-DEPENDENT CLP PROTEASE"/>
    <property type="match status" value="1"/>
</dbReference>
<evidence type="ECO:0000313" key="6">
    <source>
        <dbReference type="Proteomes" id="UP001642484"/>
    </source>
</evidence>
<dbReference type="Pfam" id="PF10431">
    <property type="entry name" value="ClpB_D2-small"/>
    <property type="match status" value="1"/>
</dbReference>
<evidence type="ECO:0000259" key="4">
    <source>
        <dbReference type="SMART" id="SM01086"/>
    </source>
</evidence>
<dbReference type="Proteomes" id="UP001642484">
    <property type="component" value="Unassembled WGS sequence"/>
</dbReference>
<dbReference type="SUPFAM" id="SSF52540">
    <property type="entry name" value="P-loop containing nucleoside triphosphate hydrolases"/>
    <property type="match status" value="1"/>
</dbReference>
<dbReference type="InterPro" id="IPR050130">
    <property type="entry name" value="ClpA_ClpB"/>
</dbReference>
<feature type="non-terminal residue" evidence="5">
    <location>
        <position position="1"/>
    </location>
</feature>
<evidence type="ECO:0000313" key="5">
    <source>
        <dbReference type="EMBL" id="CAK8996024.1"/>
    </source>
</evidence>
<dbReference type="EMBL" id="CAXAMN010001747">
    <property type="protein sequence ID" value="CAK8996024.1"/>
    <property type="molecule type" value="Genomic_DNA"/>
</dbReference>
<dbReference type="InterPro" id="IPR027417">
    <property type="entry name" value="P-loop_NTPase"/>
</dbReference>
<dbReference type="Gene3D" id="1.10.8.60">
    <property type="match status" value="1"/>
</dbReference>